<reference evidence="7" key="1">
    <citation type="submission" date="2021-01" db="EMBL/GenBank/DDBJ databases">
        <authorList>
            <person name="Corre E."/>
            <person name="Pelletier E."/>
            <person name="Niang G."/>
            <person name="Scheremetjew M."/>
            <person name="Finn R."/>
            <person name="Kale V."/>
            <person name="Holt S."/>
            <person name="Cochrane G."/>
            <person name="Meng A."/>
            <person name="Brown T."/>
            <person name="Cohen L."/>
        </authorList>
    </citation>
    <scope>NUCLEOTIDE SEQUENCE</scope>
    <source>
        <strain evidence="7">CCMP 769</strain>
    </source>
</reference>
<dbReference type="InterPro" id="IPR003593">
    <property type="entry name" value="AAA+_ATPase"/>
</dbReference>
<keyword evidence="3 5" id="KW-0067">ATP-binding</keyword>
<dbReference type="GO" id="GO:0005634">
    <property type="term" value="C:nucleus"/>
    <property type="evidence" value="ECO:0007669"/>
    <property type="project" value="TreeGrafter"/>
</dbReference>
<dbReference type="PANTHER" id="PTHR45991:SF1">
    <property type="entry name" value="PACHYTENE CHECKPOINT PROTEIN 2 HOMOLOG"/>
    <property type="match status" value="1"/>
</dbReference>
<dbReference type="InterPro" id="IPR044539">
    <property type="entry name" value="Pch2-like"/>
</dbReference>
<dbReference type="GO" id="GO:0005694">
    <property type="term" value="C:chromosome"/>
    <property type="evidence" value="ECO:0007669"/>
    <property type="project" value="TreeGrafter"/>
</dbReference>
<evidence type="ECO:0000313" key="7">
    <source>
        <dbReference type="EMBL" id="CAE0035145.1"/>
    </source>
</evidence>
<evidence type="ECO:0000256" key="3">
    <source>
        <dbReference type="ARBA" id="ARBA00022840"/>
    </source>
</evidence>
<proteinExistence type="inferred from homology"/>
<evidence type="ECO:0000259" key="6">
    <source>
        <dbReference type="SMART" id="SM00382"/>
    </source>
</evidence>
<keyword evidence="2 5" id="KW-0547">Nucleotide-binding</keyword>
<dbReference type="PROSITE" id="PS00674">
    <property type="entry name" value="AAA"/>
    <property type="match status" value="1"/>
</dbReference>
<dbReference type="InterPro" id="IPR058249">
    <property type="entry name" value="Pch2_C"/>
</dbReference>
<dbReference type="GO" id="GO:0007131">
    <property type="term" value="P:reciprocal meiotic recombination"/>
    <property type="evidence" value="ECO:0007669"/>
    <property type="project" value="TreeGrafter"/>
</dbReference>
<dbReference type="Gene3D" id="3.40.50.300">
    <property type="entry name" value="P-loop containing nucleotide triphosphate hydrolases"/>
    <property type="match status" value="1"/>
</dbReference>
<dbReference type="Pfam" id="PF00004">
    <property type="entry name" value="AAA"/>
    <property type="match status" value="1"/>
</dbReference>
<evidence type="ECO:0000256" key="1">
    <source>
        <dbReference type="ARBA" id="ARBA00007271"/>
    </source>
</evidence>
<protein>
    <recommendedName>
        <fullName evidence="6">AAA+ ATPase domain-containing protein</fullName>
    </recommendedName>
</protein>
<gene>
    <name evidence="7" type="ORF">RMAR00112_LOCUS3091</name>
</gene>
<comment type="similarity">
    <text evidence="1">Belongs to the AAA ATPase family. PCH2 subfamily.</text>
</comment>
<dbReference type="AlphaFoldDB" id="A0A7S2ZBS9"/>
<dbReference type="GO" id="GO:0051598">
    <property type="term" value="P:meiotic recombination checkpoint signaling"/>
    <property type="evidence" value="ECO:0007669"/>
    <property type="project" value="TreeGrafter"/>
</dbReference>
<keyword evidence="4" id="KW-0469">Meiosis</keyword>
<feature type="domain" description="AAA+ ATPase" evidence="6">
    <location>
        <begin position="92"/>
        <end position="244"/>
    </location>
</feature>
<dbReference type="GO" id="GO:0016887">
    <property type="term" value="F:ATP hydrolysis activity"/>
    <property type="evidence" value="ECO:0007669"/>
    <property type="project" value="InterPro"/>
</dbReference>
<name>A0A7S2ZBS9_9RHOD</name>
<organism evidence="7">
    <name type="scientific">Rhodosorus marinus</name>
    <dbReference type="NCBI Taxonomy" id="101924"/>
    <lineage>
        <taxon>Eukaryota</taxon>
        <taxon>Rhodophyta</taxon>
        <taxon>Stylonematophyceae</taxon>
        <taxon>Stylonematales</taxon>
        <taxon>Stylonemataceae</taxon>
        <taxon>Rhodosorus</taxon>
    </lineage>
</organism>
<dbReference type="InterPro" id="IPR003960">
    <property type="entry name" value="ATPase_AAA_CS"/>
</dbReference>
<evidence type="ECO:0000256" key="4">
    <source>
        <dbReference type="ARBA" id="ARBA00023254"/>
    </source>
</evidence>
<sequence>MDPEKIVAQELMFWQVALYIHTYVLKDDIQTDDYSDDDEVAGFSLWTLPSKNFRGIWESLILEQDLKNHLARYCLAALLFSKMDVDSNLVSCNRLILLHGPPGTGKTSLCKGLSQKMAIQLQDEYARALLFEVHTQALFSKFFSESAKLVGKTFSRIKSCAADKATLVFVLIDEVESLTSSREAALSGSEPSDAVRVVNAVLTQVDALRRFPNIFMMTTSNMTGAIDAAFVDRADIKQFIGPPPKPARRSILSSAVKELARAQIVDTFCPEKEAQELDRLAEVTDGFSGRLLRKLPFLTFSKLASTYDKQPLPSSEFLSEMVGVAGTERIVRGELASAEEKLRDNRGR</sequence>
<accession>A0A7S2ZBS9</accession>
<dbReference type="PANTHER" id="PTHR45991">
    <property type="entry name" value="PACHYTENE CHECKPOINT PROTEIN 2"/>
    <property type="match status" value="1"/>
</dbReference>
<dbReference type="InterPro" id="IPR003959">
    <property type="entry name" value="ATPase_AAA_core"/>
</dbReference>
<evidence type="ECO:0000256" key="5">
    <source>
        <dbReference type="RuleBase" id="RU003651"/>
    </source>
</evidence>
<evidence type="ECO:0000256" key="2">
    <source>
        <dbReference type="ARBA" id="ARBA00022741"/>
    </source>
</evidence>
<dbReference type="GO" id="GO:0005524">
    <property type="term" value="F:ATP binding"/>
    <property type="evidence" value="ECO:0007669"/>
    <property type="project" value="UniProtKB-KW"/>
</dbReference>
<dbReference type="Pfam" id="PF23242">
    <property type="entry name" value="AAA_lid_TRIP13_C"/>
    <property type="match status" value="1"/>
</dbReference>
<dbReference type="InterPro" id="IPR027417">
    <property type="entry name" value="P-loop_NTPase"/>
</dbReference>
<dbReference type="EMBL" id="HBHW01004245">
    <property type="protein sequence ID" value="CAE0035145.1"/>
    <property type="molecule type" value="Transcribed_RNA"/>
</dbReference>
<dbReference type="SMART" id="SM00382">
    <property type="entry name" value="AAA"/>
    <property type="match status" value="1"/>
</dbReference>
<dbReference type="SUPFAM" id="SSF52540">
    <property type="entry name" value="P-loop containing nucleoside triphosphate hydrolases"/>
    <property type="match status" value="1"/>
</dbReference>